<dbReference type="Proteomes" id="UP000663851">
    <property type="component" value="Unassembled WGS sequence"/>
</dbReference>
<gene>
    <name evidence="3" type="ORF">HFQ381_LOCUS15571</name>
    <name evidence="2" type="ORF">TSG867_LOCUS7680</name>
</gene>
<accession>A0A820JTP9</accession>
<evidence type="ECO:0000313" key="2">
    <source>
        <dbReference type="EMBL" id="CAF4322864.1"/>
    </source>
</evidence>
<name>A0A820JTP9_9BILA</name>
<dbReference type="EMBL" id="CAJOBO010001063">
    <property type="protein sequence ID" value="CAF4332850.1"/>
    <property type="molecule type" value="Genomic_DNA"/>
</dbReference>
<keyword evidence="1" id="KW-0472">Membrane</keyword>
<reference evidence="3" key="1">
    <citation type="submission" date="2021-02" db="EMBL/GenBank/DDBJ databases">
        <authorList>
            <person name="Nowell W R."/>
        </authorList>
    </citation>
    <scope>NUCLEOTIDE SEQUENCE</scope>
</reference>
<organism evidence="3 4">
    <name type="scientific">Rotaria socialis</name>
    <dbReference type="NCBI Taxonomy" id="392032"/>
    <lineage>
        <taxon>Eukaryota</taxon>
        <taxon>Metazoa</taxon>
        <taxon>Spiralia</taxon>
        <taxon>Gnathifera</taxon>
        <taxon>Rotifera</taxon>
        <taxon>Eurotatoria</taxon>
        <taxon>Bdelloidea</taxon>
        <taxon>Philodinida</taxon>
        <taxon>Philodinidae</taxon>
        <taxon>Rotaria</taxon>
    </lineage>
</organism>
<comment type="caution">
    <text evidence="3">The sequence shown here is derived from an EMBL/GenBank/DDBJ whole genome shotgun (WGS) entry which is preliminary data.</text>
</comment>
<protein>
    <submittedName>
        <fullName evidence="3">Uncharacterized protein</fullName>
    </submittedName>
</protein>
<dbReference type="AlphaFoldDB" id="A0A820JTP9"/>
<feature type="transmembrane region" description="Helical" evidence="1">
    <location>
        <begin position="310"/>
        <end position="332"/>
    </location>
</feature>
<proteinExistence type="predicted"/>
<keyword evidence="1" id="KW-0812">Transmembrane</keyword>
<evidence type="ECO:0000313" key="4">
    <source>
        <dbReference type="Proteomes" id="UP000663851"/>
    </source>
</evidence>
<evidence type="ECO:0000313" key="3">
    <source>
        <dbReference type="EMBL" id="CAF4332850.1"/>
    </source>
</evidence>
<dbReference type="EMBL" id="CAJOBQ010000305">
    <property type="protein sequence ID" value="CAF4322864.1"/>
    <property type="molecule type" value="Genomic_DNA"/>
</dbReference>
<sequence>MNIRYEFLIRARPDSGRAAVNQKLEPLNNLTIVIPDQHHFGDYNDRFAIGSTSMMEKYTSRWHNVSACYIKNIHAEPFLKLFLDQFDTNVTSMKRLTYEQLPHGCVQLTQTILCSHFPLVSTINDSSLQCARLRMNENVQLSDFNIFSSSPIILFITVNQSSPNSSPLNLIINFTESLDFSLQVNEIHLGLLVIQSNFIINNQSELVYSPHDIPILNWKNSNSNEYDLVGIVHLDNNENENNLNMCQWTFDRWNQIFNGNSSNKSSFVHILTTENTNLMFTLMNPTNLLPPAPYLSILHCFPYRLETTELILVLCSMFIFVVFLSMSIFLHCRKEEYQFFSKLAMKKN</sequence>
<evidence type="ECO:0000256" key="1">
    <source>
        <dbReference type="SAM" id="Phobius"/>
    </source>
</evidence>
<dbReference type="Proteomes" id="UP000663862">
    <property type="component" value="Unassembled WGS sequence"/>
</dbReference>
<keyword evidence="1" id="KW-1133">Transmembrane helix</keyword>